<evidence type="ECO:0000313" key="1">
    <source>
        <dbReference type="EMBL" id="KAA6357176.1"/>
    </source>
</evidence>
<dbReference type="AlphaFoldDB" id="A0A5J4TFC3"/>
<proteinExistence type="predicted"/>
<protein>
    <recommendedName>
        <fullName evidence="3">SPRY domain-containing protein</fullName>
    </recommendedName>
</protein>
<organism evidence="1 2">
    <name type="scientific">Streblomastix strix</name>
    <dbReference type="NCBI Taxonomy" id="222440"/>
    <lineage>
        <taxon>Eukaryota</taxon>
        <taxon>Metamonada</taxon>
        <taxon>Preaxostyla</taxon>
        <taxon>Oxymonadida</taxon>
        <taxon>Streblomastigidae</taxon>
        <taxon>Streblomastix</taxon>
    </lineage>
</organism>
<gene>
    <name evidence="1" type="ORF">EZS28_047297</name>
</gene>
<dbReference type="OrthoDB" id="445357at2759"/>
<name>A0A5J4TFC3_9EUKA</name>
<evidence type="ECO:0008006" key="3">
    <source>
        <dbReference type="Google" id="ProtNLM"/>
    </source>
</evidence>
<evidence type="ECO:0000313" key="2">
    <source>
        <dbReference type="Proteomes" id="UP000324800"/>
    </source>
</evidence>
<sequence length="130" mass="14885">IGIADSTVVFQPNEQACFSGNKEKTVCYYYDGHLRHINLWGPDNQGFRSGQRIGAEVNMSSSPRKLTFFVDDVEQKYYVINIPQAIRFWSFIIEPNSSFIVTRFERRSSSSAHGVTGSRALEWGKQWAKK</sequence>
<accession>A0A5J4TFC3</accession>
<dbReference type="EMBL" id="SNRW01031806">
    <property type="protein sequence ID" value="KAA6357176.1"/>
    <property type="molecule type" value="Genomic_DNA"/>
</dbReference>
<dbReference type="Proteomes" id="UP000324800">
    <property type="component" value="Unassembled WGS sequence"/>
</dbReference>
<reference evidence="1 2" key="1">
    <citation type="submission" date="2019-03" db="EMBL/GenBank/DDBJ databases">
        <title>Single cell metagenomics reveals metabolic interactions within the superorganism composed of flagellate Streblomastix strix and complex community of Bacteroidetes bacteria on its surface.</title>
        <authorList>
            <person name="Treitli S.C."/>
            <person name="Kolisko M."/>
            <person name="Husnik F."/>
            <person name="Keeling P."/>
            <person name="Hampl V."/>
        </authorList>
    </citation>
    <scope>NUCLEOTIDE SEQUENCE [LARGE SCALE GENOMIC DNA]</scope>
    <source>
        <strain evidence="1">ST1C</strain>
    </source>
</reference>
<comment type="caution">
    <text evidence="1">The sequence shown here is derived from an EMBL/GenBank/DDBJ whole genome shotgun (WGS) entry which is preliminary data.</text>
</comment>
<feature type="non-terminal residue" evidence="1">
    <location>
        <position position="1"/>
    </location>
</feature>